<keyword evidence="3" id="KW-1185">Reference proteome</keyword>
<protein>
    <submittedName>
        <fullName evidence="2">Uncharacterized protein</fullName>
    </submittedName>
</protein>
<gene>
    <name evidence="2" type="ORF">THAOC_06367</name>
</gene>
<reference evidence="2 3" key="1">
    <citation type="journal article" date="2012" name="Genome Biol.">
        <title>Genome and low-iron response of an oceanic diatom adapted to chronic iron limitation.</title>
        <authorList>
            <person name="Lommer M."/>
            <person name="Specht M."/>
            <person name="Roy A.S."/>
            <person name="Kraemer L."/>
            <person name="Andreson R."/>
            <person name="Gutowska M.A."/>
            <person name="Wolf J."/>
            <person name="Bergner S.V."/>
            <person name="Schilhabel M.B."/>
            <person name="Klostermeier U.C."/>
            <person name="Beiko R.G."/>
            <person name="Rosenstiel P."/>
            <person name="Hippler M."/>
            <person name="Laroche J."/>
        </authorList>
    </citation>
    <scope>NUCLEOTIDE SEQUENCE [LARGE SCALE GENOMIC DNA]</scope>
    <source>
        <strain evidence="2 3">CCMP1005</strain>
    </source>
</reference>
<name>K0TF40_THAOC</name>
<feature type="non-terminal residue" evidence="2">
    <location>
        <position position="1"/>
    </location>
</feature>
<dbReference type="EMBL" id="AGNL01006317">
    <property type="protein sequence ID" value="EJK72131.1"/>
    <property type="molecule type" value="Genomic_DNA"/>
</dbReference>
<dbReference type="Proteomes" id="UP000266841">
    <property type="component" value="Unassembled WGS sequence"/>
</dbReference>
<feature type="compositionally biased region" description="Low complexity" evidence="1">
    <location>
        <begin position="61"/>
        <end position="70"/>
    </location>
</feature>
<feature type="compositionally biased region" description="Basic residues" evidence="1">
    <location>
        <begin position="439"/>
        <end position="450"/>
    </location>
</feature>
<feature type="compositionally biased region" description="Basic and acidic residues" evidence="1">
    <location>
        <begin position="451"/>
        <end position="464"/>
    </location>
</feature>
<feature type="compositionally biased region" description="Basic and acidic residues" evidence="1">
    <location>
        <begin position="242"/>
        <end position="253"/>
    </location>
</feature>
<dbReference type="AlphaFoldDB" id="K0TF40"/>
<comment type="caution">
    <text evidence="2">The sequence shown here is derived from an EMBL/GenBank/DDBJ whole genome shotgun (WGS) entry which is preliminary data.</text>
</comment>
<evidence type="ECO:0000313" key="3">
    <source>
        <dbReference type="Proteomes" id="UP000266841"/>
    </source>
</evidence>
<feature type="compositionally biased region" description="Low complexity" evidence="1">
    <location>
        <begin position="104"/>
        <end position="117"/>
    </location>
</feature>
<feature type="compositionally biased region" description="Basic and acidic residues" evidence="1">
    <location>
        <begin position="397"/>
        <end position="417"/>
    </location>
</feature>
<feature type="compositionally biased region" description="Basic and acidic residues" evidence="1">
    <location>
        <begin position="71"/>
        <end position="83"/>
    </location>
</feature>
<proteinExistence type="predicted"/>
<accession>K0TF40</accession>
<feature type="region of interest" description="Disordered" evidence="1">
    <location>
        <begin position="1"/>
        <end position="321"/>
    </location>
</feature>
<feature type="compositionally biased region" description="Basic residues" evidence="1">
    <location>
        <begin position="148"/>
        <end position="171"/>
    </location>
</feature>
<feature type="compositionally biased region" description="Basic residues" evidence="1">
    <location>
        <begin position="40"/>
        <end position="54"/>
    </location>
</feature>
<feature type="compositionally biased region" description="Basic and acidic residues" evidence="1">
    <location>
        <begin position="280"/>
        <end position="295"/>
    </location>
</feature>
<sequence>SGGSRAELLDDILGSASSGEERWGRDGTGQLVVWGPAGTRGRRRGRVRSRRRGGRLGLRGGQPRLPPGLEGLEHLGPHDDDGPGPRPRGKGRPLVPAADEEEAAAGPAAAAVEGAAVGRDRVEEALPPPPALPGAGPVAPDLPPRLQLVHRRHSLRPTRRADHVRRPRRRHPEAAAGLQLQAPPGQHREQLRQVGRGAATVPALRTVHAPDVQDRPARAAGEAAADPRADRVAHGQQAAAPAERRALRAHREPGQLPPPRVRLRHGPPDGAGHTLPQLGDGHDTDHRVRDGHVRQAGEGPVRGPQHHRDKESDAAAGIHRGALRVGQEAVLLQLEQLHQRQGHVDEEDAHARLGPAASLPPSQPGVRQEDDDNGRAGGHVHAPLLHPVDPQAGRHARAADHTDQRRAVPRRGAEPARRPGHRAASHDPEQQGEPGGVRRQPRRGRGRLHRQPGERHERPDREGEALAGHRLQVHVPLPEEGEEEVDDGLHRRVLLEPLGAGGVGLKARAAGGG</sequence>
<evidence type="ECO:0000313" key="2">
    <source>
        <dbReference type="EMBL" id="EJK72131.1"/>
    </source>
</evidence>
<evidence type="ECO:0000256" key="1">
    <source>
        <dbReference type="SAM" id="MobiDB-lite"/>
    </source>
</evidence>
<feature type="region of interest" description="Disordered" evidence="1">
    <location>
        <begin position="337"/>
        <end position="486"/>
    </location>
</feature>
<organism evidence="2 3">
    <name type="scientific">Thalassiosira oceanica</name>
    <name type="common">Marine diatom</name>
    <dbReference type="NCBI Taxonomy" id="159749"/>
    <lineage>
        <taxon>Eukaryota</taxon>
        <taxon>Sar</taxon>
        <taxon>Stramenopiles</taxon>
        <taxon>Ochrophyta</taxon>
        <taxon>Bacillariophyta</taxon>
        <taxon>Coscinodiscophyceae</taxon>
        <taxon>Thalassiosirophycidae</taxon>
        <taxon>Thalassiosirales</taxon>
        <taxon>Thalassiosiraceae</taxon>
        <taxon>Thalassiosira</taxon>
    </lineage>
</organism>